<evidence type="ECO:0000313" key="3">
    <source>
        <dbReference type="Proteomes" id="UP001372338"/>
    </source>
</evidence>
<protein>
    <submittedName>
        <fullName evidence="2">Uncharacterized protein</fullName>
    </submittedName>
</protein>
<feature type="signal peptide" evidence="1">
    <location>
        <begin position="1"/>
        <end position="20"/>
    </location>
</feature>
<keyword evidence="3" id="KW-1185">Reference proteome</keyword>
<feature type="chain" id="PRO_5043056341" evidence="1">
    <location>
        <begin position="21"/>
        <end position="107"/>
    </location>
</feature>
<proteinExistence type="predicted"/>
<dbReference type="Proteomes" id="UP001372338">
    <property type="component" value="Unassembled WGS sequence"/>
</dbReference>
<dbReference type="EMBL" id="JAYWIO010000004">
    <property type="protein sequence ID" value="KAK7269464.1"/>
    <property type="molecule type" value="Genomic_DNA"/>
</dbReference>
<keyword evidence="1" id="KW-0732">Signal</keyword>
<reference evidence="2 3" key="1">
    <citation type="submission" date="2024-01" db="EMBL/GenBank/DDBJ databases">
        <title>The genomes of 5 underutilized Papilionoideae crops provide insights into root nodulation and disease resistanc.</title>
        <authorList>
            <person name="Yuan L."/>
        </authorList>
    </citation>
    <scope>NUCLEOTIDE SEQUENCE [LARGE SCALE GENOMIC DNA]</scope>
    <source>
        <strain evidence="2">ZHUSHIDOU_FW_LH</strain>
        <tissue evidence="2">Leaf</tissue>
    </source>
</reference>
<evidence type="ECO:0000256" key="1">
    <source>
        <dbReference type="SAM" id="SignalP"/>
    </source>
</evidence>
<gene>
    <name evidence="2" type="ORF">RIF29_22190</name>
</gene>
<comment type="caution">
    <text evidence="2">The sequence shown here is derived from an EMBL/GenBank/DDBJ whole genome shotgun (WGS) entry which is preliminary data.</text>
</comment>
<dbReference type="AlphaFoldDB" id="A0AAN9F675"/>
<accession>A0AAN9F675</accession>
<sequence>MEKEAKLLLLTLAIMVVVLASDVEGIRKVKEEKEERVYDKDNFIGGIGGTATFPGPGFTGVGFGPSIFCTYPGGCTSTTTPTLPLTPIAGGVVGSPPHVVGVSPPHA</sequence>
<name>A0AAN9F675_CROPI</name>
<evidence type="ECO:0000313" key="2">
    <source>
        <dbReference type="EMBL" id="KAK7269464.1"/>
    </source>
</evidence>
<organism evidence="2 3">
    <name type="scientific">Crotalaria pallida</name>
    <name type="common">Smooth rattlebox</name>
    <name type="synonym">Crotalaria striata</name>
    <dbReference type="NCBI Taxonomy" id="3830"/>
    <lineage>
        <taxon>Eukaryota</taxon>
        <taxon>Viridiplantae</taxon>
        <taxon>Streptophyta</taxon>
        <taxon>Embryophyta</taxon>
        <taxon>Tracheophyta</taxon>
        <taxon>Spermatophyta</taxon>
        <taxon>Magnoliopsida</taxon>
        <taxon>eudicotyledons</taxon>
        <taxon>Gunneridae</taxon>
        <taxon>Pentapetalae</taxon>
        <taxon>rosids</taxon>
        <taxon>fabids</taxon>
        <taxon>Fabales</taxon>
        <taxon>Fabaceae</taxon>
        <taxon>Papilionoideae</taxon>
        <taxon>50 kb inversion clade</taxon>
        <taxon>genistoids sensu lato</taxon>
        <taxon>core genistoids</taxon>
        <taxon>Crotalarieae</taxon>
        <taxon>Crotalaria</taxon>
    </lineage>
</organism>